<dbReference type="EMBL" id="QSBY01000011">
    <property type="protein sequence ID" value="RHW67814.1"/>
    <property type="molecule type" value="Genomic_DNA"/>
</dbReference>
<name>A0A3L6KTQ1_9TRYP</name>
<organism evidence="2">
    <name type="scientific">Trypanosoma brucei equiperdum</name>
    <dbReference type="NCBI Taxonomy" id="630700"/>
    <lineage>
        <taxon>Eukaryota</taxon>
        <taxon>Discoba</taxon>
        <taxon>Euglenozoa</taxon>
        <taxon>Kinetoplastea</taxon>
        <taxon>Metakinetoplastina</taxon>
        <taxon>Trypanosomatida</taxon>
        <taxon>Trypanosomatidae</taxon>
        <taxon>Trypanosoma</taxon>
    </lineage>
</organism>
<sequence length="504" mass="54943">MFSRTEVDALFNEALRVSQRSLLLLNERSRGPPPPQQQHLQSPSTVGSSGFATTVQELRSLADFSAFVDAAGDVCQRIQKESRQPSSTMQRRRQNGATYPLLSRVVEGLVGVRRVWNGGVEELWSSGAALTLLLLRAALFADWVHGMAKAEEIRTTLCGVAENASTFPLREQLRREVDPLLLLLRKVREGMPEEFVDQFDAEVIRVMCRLPMSVNAGREHAIAPLYSLLLFPGLIPYVALNAAHPLAAMNVVAPIENIATGLLQVYLRESAVEFSRACSTLVRHAVLVGACVEQGATLVGEIQKGVCFMKQLFDALLVSVERAFSAAAAPRAGMTEVFCSAFAGPFRALVQMWVSTGRDASPVVPANELRTLSHVWCTASYRALIVVESLGHAELGVLSGCGSATSQQKRYNAMLQQSRGKITTAILSAVTEDRLLLFEETAARSGHGHKVFRICDAGVAPASGSGSPCVFVYIDNGTVYMKVGRERTFRRANSVEEVFSIFTQ</sequence>
<protein>
    <submittedName>
        <fullName evidence="2">Uncharacterized protein</fullName>
    </submittedName>
</protein>
<evidence type="ECO:0000256" key="1">
    <source>
        <dbReference type="SAM" id="MobiDB-lite"/>
    </source>
</evidence>
<feature type="compositionally biased region" description="Polar residues" evidence="1">
    <location>
        <begin position="39"/>
        <end position="48"/>
    </location>
</feature>
<accession>A0A3L6KTQ1</accession>
<dbReference type="Proteomes" id="UP000266743">
    <property type="component" value="Chromosome 11"/>
</dbReference>
<evidence type="ECO:0000313" key="2">
    <source>
        <dbReference type="EMBL" id="RHW67814.1"/>
    </source>
</evidence>
<dbReference type="AlphaFoldDB" id="A0A3L6KTQ1"/>
<proteinExistence type="predicted"/>
<gene>
    <name evidence="2" type="ORF">DPX39_110113300</name>
</gene>
<reference evidence="2" key="1">
    <citation type="submission" date="2018-09" db="EMBL/GenBank/DDBJ databases">
        <title>whole genome sequence of T. equiperdum IVM-t1 strain.</title>
        <authorList>
            <person name="Suganuma K."/>
        </authorList>
    </citation>
    <scope>NUCLEOTIDE SEQUENCE [LARGE SCALE GENOMIC DNA]</scope>
    <source>
        <strain evidence="2">IVM-t1</strain>
    </source>
</reference>
<feature type="region of interest" description="Disordered" evidence="1">
    <location>
        <begin position="26"/>
        <end position="48"/>
    </location>
</feature>
<comment type="caution">
    <text evidence="2">The sequence shown here is derived from an EMBL/GenBank/DDBJ whole genome shotgun (WGS) entry which is preliminary data.</text>
</comment>